<keyword evidence="3" id="KW-1185">Reference proteome</keyword>
<dbReference type="RefSeq" id="WP_345674364.1">
    <property type="nucleotide sequence ID" value="NZ_BAABHS010000004.1"/>
</dbReference>
<comment type="caution">
    <text evidence="2">The sequence shown here is derived from an EMBL/GenBank/DDBJ whole genome shotgun (WGS) entry which is preliminary data.</text>
</comment>
<evidence type="ECO:0000256" key="1">
    <source>
        <dbReference type="SAM" id="Phobius"/>
    </source>
</evidence>
<dbReference type="Proteomes" id="UP001500466">
    <property type="component" value="Unassembled WGS sequence"/>
</dbReference>
<gene>
    <name evidence="2" type="ORF">GCM10023205_13470</name>
</gene>
<reference evidence="3" key="1">
    <citation type="journal article" date="2019" name="Int. J. Syst. Evol. Microbiol.">
        <title>The Global Catalogue of Microorganisms (GCM) 10K type strain sequencing project: providing services to taxonomists for standard genome sequencing and annotation.</title>
        <authorList>
            <consortium name="The Broad Institute Genomics Platform"/>
            <consortium name="The Broad Institute Genome Sequencing Center for Infectious Disease"/>
            <person name="Wu L."/>
            <person name="Ma J."/>
        </authorList>
    </citation>
    <scope>NUCLEOTIDE SEQUENCE [LARGE SCALE GENOMIC DNA]</scope>
    <source>
        <strain evidence="3">JCM 17986</strain>
    </source>
</reference>
<proteinExistence type="predicted"/>
<evidence type="ECO:0000313" key="3">
    <source>
        <dbReference type="Proteomes" id="UP001500466"/>
    </source>
</evidence>
<keyword evidence="1" id="KW-0812">Transmembrane</keyword>
<sequence length="214" mass="23867">MRRVVNRVLLTIVGLGLLLGGLYTVARSRGWLRDQLDSLLRNRHKALITPSQTERLTDHGWWWWVAFGVPAFVAVVCLWWFFAQFRRRPVRVIRVADTSDGHGEGPSGLGTGFGLVGDEADTITVNGYALADAIADDIEQVPDVENAQARLVRRRQGPRLKVAVRTEAGAEPRAVLEAIRTEVVEHGRGAVELDRLPVVVELRTARGLPRRKLE</sequence>
<protein>
    <recommendedName>
        <fullName evidence="4">Alkaline shock response membrane anchor protein AmaP</fullName>
    </recommendedName>
</protein>
<keyword evidence="1" id="KW-1133">Transmembrane helix</keyword>
<evidence type="ECO:0008006" key="4">
    <source>
        <dbReference type="Google" id="ProtNLM"/>
    </source>
</evidence>
<dbReference type="EMBL" id="BAABHS010000004">
    <property type="protein sequence ID" value="GAA4953441.1"/>
    <property type="molecule type" value="Genomic_DNA"/>
</dbReference>
<accession>A0ABP9GVD2</accession>
<organism evidence="2 3">
    <name type="scientific">Yinghuangia aomiensis</name>
    <dbReference type="NCBI Taxonomy" id="676205"/>
    <lineage>
        <taxon>Bacteria</taxon>
        <taxon>Bacillati</taxon>
        <taxon>Actinomycetota</taxon>
        <taxon>Actinomycetes</taxon>
        <taxon>Kitasatosporales</taxon>
        <taxon>Streptomycetaceae</taxon>
        <taxon>Yinghuangia</taxon>
    </lineage>
</organism>
<feature type="transmembrane region" description="Helical" evidence="1">
    <location>
        <begin position="61"/>
        <end position="82"/>
    </location>
</feature>
<evidence type="ECO:0000313" key="2">
    <source>
        <dbReference type="EMBL" id="GAA4953441.1"/>
    </source>
</evidence>
<keyword evidence="1" id="KW-0472">Membrane</keyword>
<name>A0ABP9GVD2_9ACTN</name>